<evidence type="ECO:0000259" key="4">
    <source>
        <dbReference type="SMART" id="SM00382"/>
    </source>
</evidence>
<evidence type="ECO:0000256" key="2">
    <source>
        <dbReference type="ARBA" id="ARBA00049244"/>
    </source>
</evidence>
<evidence type="ECO:0000256" key="3">
    <source>
        <dbReference type="RuleBase" id="RU364063"/>
    </source>
</evidence>
<dbReference type="InterPro" id="IPR027417">
    <property type="entry name" value="P-loop_NTPase"/>
</dbReference>
<evidence type="ECO:0000313" key="5">
    <source>
        <dbReference type="EMBL" id="OGI83575.1"/>
    </source>
</evidence>
<dbReference type="SMART" id="SM00382">
    <property type="entry name" value="AAA"/>
    <property type="match status" value="1"/>
</dbReference>
<dbReference type="GO" id="GO:0006261">
    <property type="term" value="P:DNA-templated DNA replication"/>
    <property type="evidence" value="ECO:0007669"/>
    <property type="project" value="TreeGrafter"/>
</dbReference>
<dbReference type="InterPro" id="IPR050238">
    <property type="entry name" value="DNA_Rep/Repair_Clamp_Loader"/>
</dbReference>
<dbReference type="InterPro" id="IPR003593">
    <property type="entry name" value="AAA+_ATPase"/>
</dbReference>
<name>A0A1F6WPC9_9BACT</name>
<evidence type="ECO:0000313" key="6">
    <source>
        <dbReference type="Proteomes" id="UP000178184"/>
    </source>
</evidence>
<dbReference type="Gene3D" id="3.40.50.300">
    <property type="entry name" value="P-loop containing nucleotide triphosphate hydrolases"/>
    <property type="match status" value="1"/>
</dbReference>
<keyword evidence="3" id="KW-0548">Nucleotidyltransferase</keyword>
<dbReference type="Pfam" id="PF13177">
    <property type="entry name" value="DNA_pol3_delta2"/>
    <property type="match status" value="2"/>
</dbReference>
<keyword evidence="1 3" id="KW-0239">DNA-directed DNA polymerase</keyword>
<protein>
    <recommendedName>
        <fullName evidence="3">DNA polymerase III subunit gamma/tau</fullName>
        <ecNumber evidence="3">2.7.7.7</ecNumber>
    </recommendedName>
</protein>
<dbReference type="PANTHER" id="PTHR11669:SF0">
    <property type="entry name" value="PROTEIN STICHEL-LIKE 2"/>
    <property type="match status" value="1"/>
</dbReference>
<sequence length="346" mass="38713">MIKEVAHTVLYRKYRPERFEDVVGQETVINLVESAVKSGKPAHAYLFTGGRGLGKTTVARIFAKELNTKPTDIYEIDAASKRGIDDIRELREHVRGTPMESKYKVYIIDEVHMLTKEAFNALLKTLEEPPAHAIFILATTEFDKVPDTIKSRTQMLQFKHPTQEILELYITDIAKKELIKITKEAVSLLAQLADKSYRDACGRLEEANIHSADGEINADIIANSFGVPNSVLINKLLEAIVLSNAESASSAIGTNGFANINHELLLNMLLMRIRSLHMLRHKMIKLDEVEKTFGKDEANFLNELANNKDNKLNSAIIIKLLDALVMVKRSPVKSLPLELAISDILG</sequence>
<dbReference type="CDD" id="cd00009">
    <property type="entry name" value="AAA"/>
    <property type="match status" value="1"/>
</dbReference>
<dbReference type="Proteomes" id="UP000178184">
    <property type="component" value="Unassembled WGS sequence"/>
</dbReference>
<keyword evidence="3" id="KW-0547">Nucleotide-binding</keyword>
<comment type="catalytic activity">
    <reaction evidence="2 3">
        <text>DNA(n) + a 2'-deoxyribonucleoside 5'-triphosphate = DNA(n+1) + diphosphate</text>
        <dbReference type="Rhea" id="RHEA:22508"/>
        <dbReference type="Rhea" id="RHEA-COMP:17339"/>
        <dbReference type="Rhea" id="RHEA-COMP:17340"/>
        <dbReference type="ChEBI" id="CHEBI:33019"/>
        <dbReference type="ChEBI" id="CHEBI:61560"/>
        <dbReference type="ChEBI" id="CHEBI:173112"/>
        <dbReference type="EC" id="2.7.7.7"/>
    </reaction>
</comment>
<dbReference type="STRING" id="1801764.A2903_02555"/>
<evidence type="ECO:0000256" key="1">
    <source>
        <dbReference type="ARBA" id="ARBA00022932"/>
    </source>
</evidence>
<keyword evidence="3" id="KW-0808">Transferase</keyword>
<dbReference type="InterPro" id="IPR012763">
    <property type="entry name" value="DNA_pol_III_sug/sutau_N"/>
</dbReference>
<dbReference type="GO" id="GO:0009360">
    <property type="term" value="C:DNA polymerase III complex"/>
    <property type="evidence" value="ECO:0007669"/>
    <property type="project" value="InterPro"/>
</dbReference>
<gene>
    <name evidence="3" type="primary">dnaX</name>
    <name evidence="5" type="ORF">A2903_02555</name>
</gene>
<comment type="similarity">
    <text evidence="3">Belongs to the DnaX/STICHEL family.</text>
</comment>
<dbReference type="NCBIfam" id="TIGR02397">
    <property type="entry name" value="dnaX_nterm"/>
    <property type="match status" value="1"/>
</dbReference>
<dbReference type="PANTHER" id="PTHR11669">
    <property type="entry name" value="REPLICATION FACTOR C / DNA POLYMERASE III GAMMA-TAU SUBUNIT"/>
    <property type="match status" value="1"/>
</dbReference>
<feature type="domain" description="AAA+ ATPase" evidence="4">
    <location>
        <begin position="41"/>
        <end position="162"/>
    </location>
</feature>
<reference evidence="5 6" key="1">
    <citation type="journal article" date="2016" name="Nat. Commun.">
        <title>Thousands of microbial genomes shed light on interconnected biogeochemical processes in an aquifer system.</title>
        <authorList>
            <person name="Anantharaman K."/>
            <person name="Brown C.T."/>
            <person name="Hug L.A."/>
            <person name="Sharon I."/>
            <person name="Castelle C.J."/>
            <person name="Probst A.J."/>
            <person name="Thomas B.C."/>
            <person name="Singh A."/>
            <person name="Wilkins M.J."/>
            <person name="Karaoz U."/>
            <person name="Brodie E.L."/>
            <person name="Williams K.H."/>
            <person name="Hubbard S.S."/>
            <person name="Banfield J.F."/>
        </authorList>
    </citation>
    <scope>NUCLEOTIDE SEQUENCE [LARGE SCALE GENOMIC DNA]</scope>
</reference>
<dbReference type="GO" id="GO:0005524">
    <property type="term" value="F:ATP binding"/>
    <property type="evidence" value="ECO:0007669"/>
    <property type="project" value="UniProtKB-KW"/>
</dbReference>
<comment type="caution">
    <text evidence="5">The sequence shown here is derived from an EMBL/GenBank/DDBJ whole genome shotgun (WGS) entry which is preliminary data.</text>
</comment>
<comment type="function">
    <text evidence="3">DNA polymerase III is a complex, multichain enzyme responsible for most of the replicative synthesis in bacteria. This DNA polymerase also exhibits 3' to 5' exonuclease activity.</text>
</comment>
<dbReference type="GO" id="GO:0003887">
    <property type="term" value="F:DNA-directed DNA polymerase activity"/>
    <property type="evidence" value="ECO:0007669"/>
    <property type="project" value="UniProtKB-KW"/>
</dbReference>
<organism evidence="5 6">
    <name type="scientific">Candidatus Nomurabacteria bacterium RIFCSPLOWO2_01_FULL_33_17</name>
    <dbReference type="NCBI Taxonomy" id="1801764"/>
    <lineage>
        <taxon>Bacteria</taxon>
        <taxon>Candidatus Nomuraibacteriota</taxon>
    </lineage>
</organism>
<accession>A0A1F6WPC9</accession>
<keyword evidence="3" id="KW-0235">DNA replication</keyword>
<proteinExistence type="inferred from homology"/>
<keyword evidence="3" id="KW-0067">ATP-binding</keyword>
<dbReference type="EC" id="2.7.7.7" evidence="3"/>
<dbReference type="SUPFAM" id="SSF52540">
    <property type="entry name" value="P-loop containing nucleoside triphosphate hydrolases"/>
    <property type="match status" value="1"/>
</dbReference>
<dbReference type="Gene3D" id="1.10.8.60">
    <property type="match status" value="1"/>
</dbReference>
<dbReference type="AlphaFoldDB" id="A0A1F6WPC9"/>
<comment type="subunit">
    <text evidence="3">DNA polymerase III contains a core (composed of alpha, epsilon and theta chains) that associates with a tau subunit. This core dimerizes to form the POLIII' complex. PolIII' associates with the gamma complex (composed of gamma, delta, delta', psi and chi chains) and with the beta chain to form the complete DNA polymerase III complex.</text>
</comment>
<dbReference type="EMBL" id="MFUO01000025">
    <property type="protein sequence ID" value="OGI83575.1"/>
    <property type="molecule type" value="Genomic_DNA"/>
</dbReference>